<reference evidence="6 7" key="1">
    <citation type="submission" date="2021-03" db="EMBL/GenBank/DDBJ databases">
        <title>Genomic Encyclopedia of Type Strains, Phase IV (KMG-IV): sequencing the most valuable type-strain genomes for metagenomic binning, comparative biology and taxonomic classification.</title>
        <authorList>
            <person name="Goeker M."/>
        </authorList>
    </citation>
    <scope>NUCLEOTIDE SEQUENCE [LARGE SCALE GENOMIC DNA]</scope>
    <source>
        <strain evidence="6 7">DSM 28650</strain>
    </source>
</reference>
<dbReference type="InterPro" id="IPR020622">
    <property type="entry name" value="Ala_racemase_pyridoxalP-BS"/>
</dbReference>
<evidence type="ECO:0000259" key="5">
    <source>
        <dbReference type="SMART" id="SM01005"/>
    </source>
</evidence>
<dbReference type="SUPFAM" id="SSF51419">
    <property type="entry name" value="PLP-binding barrel"/>
    <property type="match status" value="1"/>
</dbReference>
<feature type="active site" description="Proton acceptor; specific for D-alanine" evidence="4">
    <location>
        <position position="38"/>
    </location>
</feature>
<dbReference type="NCBIfam" id="TIGR00492">
    <property type="entry name" value="alr"/>
    <property type="match status" value="1"/>
</dbReference>
<name>A0ABS4K2H4_9CLOT</name>
<comment type="pathway">
    <text evidence="4">Amino-acid biosynthesis; D-alanine biosynthesis; D-alanine from L-alanine: step 1/1.</text>
</comment>
<dbReference type="Pfam" id="PF01168">
    <property type="entry name" value="Ala_racemase_N"/>
    <property type="match status" value="1"/>
</dbReference>
<dbReference type="Gene3D" id="3.20.20.10">
    <property type="entry name" value="Alanine racemase"/>
    <property type="match status" value="1"/>
</dbReference>
<evidence type="ECO:0000256" key="1">
    <source>
        <dbReference type="ARBA" id="ARBA00001933"/>
    </source>
</evidence>
<comment type="cofactor">
    <cofactor evidence="1 4">
        <name>pyridoxal 5'-phosphate</name>
        <dbReference type="ChEBI" id="CHEBI:597326"/>
    </cofactor>
</comment>
<dbReference type="EC" id="5.1.1.1" evidence="4"/>
<dbReference type="Pfam" id="PF00842">
    <property type="entry name" value="Ala_racemase_C"/>
    <property type="match status" value="1"/>
</dbReference>
<feature type="modified residue" description="N6-(pyridoxal phosphate)lysine" evidence="4">
    <location>
        <position position="38"/>
    </location>
</feature>
<dbReference type="InterPro" id="IPR001608">
    <property type="entry name" value="Ala_racemase_N"/>
</dbReference>
<dbReference type="InterPro" id="IPR011079">
    <property type="entry name" value="Ala_racemase_C"/>
</dbReference>
<evidence type="ECO:0000256" key="4">
    <source>
        <dbReference type="HAMAP-Rule" id="MF_01201"/>
    </source>
</evidence>
<dbReference type="PANTHER" id="PTHR30511">
    <property type="entry name" value="ALANINE RACEMASE"/>
    <property type="match status" value="1"/>
</dbReference>
<evidence type="ECO:0000313" key="6">
    <source>
        <dbReference type="EMBL" id="MBP2021984.1"/>
    </source>
</evidence>
<gene>
    <name evidence="6" type="ORF">J2Z44_001785</name>
</gene>
<sequence length="387" mass="42917">MFKDLRPVWAEVDLDVLANNMREIKRVSNSEEIIAIIKADGYGHGAVDIAPVLLENGANRFGVAVITEAIELRESGITVPIMILGFTPPTLHERILQYDIEQTIYTFSDAEALSKVAVSENKIGKVHIAVDTGMGRIGFLPNEESLQEIFNISKLPNIEIVGLFTHFSCADDFDKTYSQLQIKKYNEFNEKLLNLGINIPIKHLSNSAAVIDLPAVHYNAVRPGIILYGYYPSQEVQKDKIKVNPVMSIKANIVHIKTLGKGEYISYGRTFITKRESIIATLPIGYADGFTRLLFEKAKVIVGGKLAPVVGRICMDQCMIDITDIEGVKVGDEVILIGEDEYNNVITADDIANQLGTISYEVVCAVSKRVPRVYKKGGKIVKVRNYV</sequence>
<dbReference type="CDD" id="cd00430">
    <property type="entry name" value="PLPDE_III_AR"/>
    <property type="match status" value="1"/>
</dbReference>
<dbReference type="Proteomes" id="UP001519308">
    <property type="component" value="Unassembled WGS sequence"/>
</dbReference>
<dbReference type="PANTHER" id="PTHR30511:SF0">
    <property type="entry name" value="ALANINE RACEMASE, CATABOLIC-RELATED"/>
    <property type="match status" value="1"/>
</dbReference>
<comment type="similarity">
    <text evidence="4">Belongs to the alanine racemase family.</text>
</comment>
<feature type="domain" description="Alanine racemase C-terminal" evidence="5">
    <location>
        <begin position="246"/>
        <end position="375"/>
    </location>
</feature>
<comment type="function">
    <text evidence="4">Catalyzes the interconversion of L-alanine and D-alanine. May also act on other amino acids.</text>
</comment>
<organism evidence="6 7">
    <name type="scientific">Clostridium punense</name>
    <dbReference type="NCBI Taxonomy" id="1054297"/>
    <lineage>
        <taxon>Bacteria</taxon>
        <taxon>Bacillati</taxon>
        <taxon>Bacillota</taxon>
        <taxon>Clostridia</taxon>
        <taxon>Eubacteriales</taxon>
        <taxon>Clostridiaceae</taxon>
        <taxon>Clostridium</taxon>
    </lineage>
</organism>
<dbReference type="SMART" id="SM01005">
    <property type="entry name" value="Ala_racemase_C"/>
    <property type="match status" value="1"/>
</dbReference>
<feature type="binding site" evidence="4">
    <location>
        <position position="136"/>
    </location>
    <ligand>
        <name>substrate</name>
    </ligand>
</feature>
<keyword evidence="7" id="KW-1185">Reference proteome</keyword>
<dbReference type="EMBL" id="JAGGLL010000012">
    <property type="protein sequence ID" value="MBP2021984.1"/>
    <property type="molecule type" value="Genomic_DNA"/>
</dbReference>
<dbReference type="InterPro" id="IPR029066">
    <property type="entry name" value="PLP-binding_barrel"/>
</dbReference>
<accession>A0ABS4K2H4</accession>
<proteinExistence type="inferred from homology"/>
<evidence type="ECO:0000256" key="3">
    <source>
        <dbReference type="ARBA" id="ARBA00023235"/>
    </source>
</evidence>
<keyword evidence="3 4" id="KW-0413">Isomerase</keyword>
<comment type="caution">
    <text evidence="6">The sequence shown here is derived from an EMBL/GenBank/DDBJ whole genome shotgun (WGS) entry which is preliminary data.</text>
</comment>
<keyword evidence="2 4" id="KW-0663">Pyridoxal phosphate</keyword>
<evidence type="ECO:0000313" key="7">
    <source>
        <dbReference type="Proteomes" id="UP001519308"/>
    </source>
</evidence>
<feature type="active site" description="Proton acceptor; specific for L-alanine" evidence="4">
    <location>
        <position position="267"/>
    </location>
</feature>
<dbReference type="SUPFAM" id="SSF50621">
    <property type="entry name" value="Alanine racemase C-terminal domain-like"/>
    <property type="match status" value="1"/>
</dbReference>
<comment type="catalytic activity">
    <reaction evidence="4">
        <text>L-alanine = D-alanine</text>
        <dbReference type="Rhea" id="RHEA:20249"/>
        <dbReference type="ChEBI" id="CHEBI:57416"/>
        <dbReference type="ChEBI" id="CHEBI:57972"/>
        <dbReference type="EC" id="5.1.1.1"/>
    </reaction>
</comment>
<evidence type="ECO:0000256" key="2">
    <source>
        <dbReference type="ARBA" id="ARBA00022898"/>
    </source>
</evidence>
<dbReference type="Gene3D" id="2.40.37.10">
    <property type="entry name" value="Lyase, Ornithine Decarboxylase, Chain A, domain 1"/>
    <property type="match status" value="1"/>
</dbReference>
<dbReference type="InterPro" id="IPR000821">
    <property type="entry name" value="Ala_racemase"/>
</dbReference>
<protein>
    <recommendedName>
        <fullName evidence="4">Alanine racemase</fullName>
        <ecNumber evidence="4">5.1.1.1</ecNumber>
    </recommendedName>
</protein>
<dbReference type="InterPro" id="IPR009006">
    <property type="entry name" value="Ala_racemase/Decarboxylase_C"/>
</dbReference>
<dbReference type="PRINTS" id="PR00992">
    <property type="entry name" value="ALARACEMASE"/>
</dbReference>
<dbReference type="GO" id="GO:0008784">
    <property type="term" value="F:alanine racemase activity"/>
    <property type="evidence" value="ECO:0007669"/>
    <property type="project" value="UniProtKB-EC"/>
</dbReference>
<dbReference type="HAMAP" id="MF_01201">
    <property type="entry name" value="Ala_racemase"/>
    <property type="match status" value="1"/>
</dbReference>
<dbReference type="RefSeq" id="WP_021282174.1">
    <property type="nucleotide sequence ID" value="NZ_JAGGLL010000012.1"/>
</dbReference>
<dbReference type="PROSITE" id="PS00395">
    <property type="entry name" value="ALANINE_RACEMASE"/>
    <property type="match status" value="1"/>
</dbReference>
<feature type="binding site" evidence="4">
    <location>
        <position position="315"/>
    </location>
    <ligand>
        <name>substrate</name>
    </ligand>
</feature>